<dbReference type="OrthoDB" id="45742at2759"/>
<gene>
    <name evidence="2" type="ORF">PHATRDRAFT_bd1662</name>
</gene>
<evidence type="ECO:0000256" key="1">
    <source>
        <dbReference type="SAM" id="MobiDB-lite"/>
    </source>
</evidence>
<sequence>MFRTLKRPTAILLRKRSVKNPLRTLVHGMATDTTKSSSDKKPTNKDGDVAGKRVSALVEPVESVYVHPLSQIALLYMQSDCHDWIVRNGLDTQLQLHRDGTFVLEFPQSDAAETTTTDATTTSTTAPPPTPTAPRIWTSYDPVDKKHWLSYQLDNAHHRIMLQDNLMPAWQGRKKSLPERIQAAVQELVEAVDATQINRSQRT</sequence>
<feature type="region of interest" description="Disordered" evidence="1">
    <location>
        <begin position="27"/>
        <end position="48"/>
    </location>
</feature>
<dbReference type="AlphaFoldDB" id="B7S427"/>
<feature type="region of interest" description="Disordered" evidence="1">
    <location>
        <begin position="108"/>
        <end position="135"/>
    </location>
</feature>
<evidence type="ECO:0000313" key="3">
    <source>
        <dbReference type="Proteomes" id="UP000000759"/>
    </source>
</evidence>
<protein>
    <submittedName>
        <fullName evidence="2">Uncharacterized protein</fullName>
    </submittedName>
</protein>
<dbReference type="RefSeq" id="XP_002176302.1">
    <property type="nucleotide sequence ID" value="XM_002176266.1"/>
</dbReference>
<dbReference type="KEGG" id="pti:PHATRDRAFT_bd1662"/>
<dbReference type="Proteomes" id="UP000000759">
    <property type="component" value="Unassembled WGS sequence"/>
</dbReference>
<name>B7S427_PHATC</name>
<proteinExistence type="predicted"/>
<accession>B7S427</accession>
<dbReference type="HOGENOM" id="CLU_1535464_0_0_1"/>
<dbReference type="GeneID" id="7205112"/>
<evidence type="ECO:0000313" key="2">
    <source>
        <dbReference type="EMBL" id="EEC42694.1"/>
    </source>
</evidence>
<keyword evidence="3" id="KW-1185">Reference proteome</keyword>
<reference evidence="3" key="2">
    <citation type="submission" date="2008-08" db="EMBL/GenBank/DDBJ databases">
        <authorList>
            <consortium name="Diatom Consortium"/>
            <person name="Grigoriev I."/>
            <person name="Grimwood J."/>
            <person name="Kuo A."/>
            <person name="Otillar R.P."/>
            <person name="Salamov A."/>
            <person name="Detter J.C."/>
            <person name="Lindquist E."/>
            <person name="Shapiro H."/>
            <person name="Lucas S."/>
            <person name="Glavina del Rio T."/>
            <person name="Pitluck S."/>
            <person name="Rokhsar D."/>
            <person name="Bowler C."/>
        </authorList>
    </citation>
    <scope>GENOME REANNOTATION</scope>
    <source>
        <strain evidence="3">CCAP 1055/1</strain>
    </source>
</reference>
<dbReference type="InParanoid" id="B7S427"/>
<feature type="compositionally biased region" description="Basic and acidic residues" evidence="1">
    <location>
        <begin position="37"/>
        <end position="48"/>
    </location>
</feature>
<feature type="compositionally biased region" description="Low complexity" evidence="1">
    <location>
        <begin position="111"/>
        <end position="125"/>
    </location>
</feature>
<dbReference type="PaxDb" id="2850-Phatrdraft1662"/>
<dbReference type="EMBL" id="DS999283">
    <property type="protein sequence ID" value="EEC42694.1"/>
    <property type="molecule type" value="Genomic_DNA"/>
</dbReference>
<organism evidence="2 3">
    <name type="scientific">Phaeodactylum tricornutum (strain CCAP 1055/1)</name>
    <dbReference type="NCBI Taxonomy" id="556484"/>
    <lineage>
        <taxon>Eukaryota</taxon>
        <taxon>Sar</taxon>
        <taxon>Stramenopiles</taxon>
        <taxon>Ochrophyta</taxon>
        <taxon>Bacillariophyta</taxon>
        <taxon>Bacillariophyceae</taxon>
        <taxon>Bacillariophycidae</taxon>
        <taxon>Naviculales</taxon>
        <taxon>Phaeodactylaceae</taxon>
        <taxon>Phaeodactylum</taxon>
    </lineage>
</organism>
<reference evidence="2 3" key="1">
    <citation type="journal article" date="2008" name="Nature">
        <title>The Phaeodactylum genome reveals the evolutionary history of diatom genomes.</title>
        <authorList>
            <person name="Bowler C."/>
            <person name="Allen A.E."/>
            <person name="Badger J.H."/>
            <person name="Grimwood J."/>
            <person name="Jabbari K."/>
            <person name="Kuo A."/>
            <person name="Maheswari U."/>
            <person name="Martens C."/>
            <person name="Maumus F."/>
            <person name="Otillar R.P."/>
            <person name="Rayko E."/>
            <person name="Salamov A."/>
            <person name="Vandepoele K."/>
            <person name="Beszteri B."/>
            <person name="Gruber A."/>
            <person name="Heijde M."/>
            <person name="Katinka M."/>
            <person name="Mock T."/>
            <person name="Valentin K."/>
            <person name="Verret F."/>
            <person name="Berges J.A."/>
            <person name="Brownlee C."/>
            <person name="Cadoret J.P."/>
            <person name="Chiovitti A."/>
            <person name="Choi C.J."/>
            <person name="Coesel S."/>
            <person name="De Martino A."/>
            <person name="Detter J.C."/>
            <person name="Durkin C."/>
            <person name="Falciatore A."/>
            <person name="Fournet J."/>
            <person name="Haruta M."/>
            <person name="Huysman M.J."/>
            <person name="Jenkins B.D."/>
            <person name="Jiroutova K."/>
            <person name="Jorgensen R.E."/>
            <person name="Joubert Y."/>
            <person name="Kaplan A."/>
            <person name="Kroger N."/>
            <person name="Kroth P.G."/>
            <person name="La Roche J."/>
            <person name="Lindquist E."/>
            <person name="Lommer M."/>
            <person name="Martin-Jezequel V."/>
            <person name="Lopez P.J."/>
            <person name="Lucas S."/>
            <person name="Mangogna M."/>
            <person name="McGinnis K."/>
            <person name="Medlin L.K."/>
            <person name="Montsant A."/>
            <person name="Oudot-Le Secq M.P."/>
            <person name="Napoli C."/>
            <person name="Obornik M."/>
            <person name="Parker M.S."/>
            <person name="Petit J.L."/>
            <person name="Porcel B.M."/>
            <person name="Poulsen N."/>
            <person name="Robison M."/>
            <person name="Rychlewski L."/>
            <person name="Rynearson T.A."/>
            <person name="Schmutz J."/>
            <person name="Shapiro H."/>
            <person name="Siaut M."/>
            <person name="Stanley M."/>
            <person name="Sussman M.R."/>
            <person name="Taylor A.R."/>
            <person name="Vardi A."/>
            <person name="von Dassow P."/>
            <person name="Vyverman W."/>
            <person name="Willis A."/>
            <person name="Wyrwicz L.S."/>
            <person name="Rokhsar D.S."/>
            <person name="Weissenbach J."/>
            <person name="Armbrust E.V."/>
            <person name="Green B.R."/>
            <person name="Van de Peer Y."/>
            <person name="Grigoriev I.V."/>
        </authorList>
    </citation>
    <scope>NUCLEOTIDE SEQUENCE [LARGE SCALE GENOMIC DNA]</scope>
    <source>
        <strain evidence="2 3">CCAP 1055/1</strain>
    </source>
</reference>